<comment type="caution">
    <text evidence="1">The sequence shown here is derived from an EMBL/GenBank/DDBJ whole genome shotgun (WGS) entry which is preliminary data.</text>
</comment>
<reference evidence="1" key="1">
    <citation type="submission" date="2020-11" db="EMBL/GenBank/DDBJ databases">
        <authorList>
            <consortium name="DOE Joint Genome Institute"/>
            <person name="Ahrendt S."/>
            <person name="Riley R."/>
            <person name="Andreopoulos W."/>
            <person name="LaButti K."/>
            <person name="Pangilinan J."/>
            <person name="Ruiz-duenas F.J."/>
            <person name="Barrasa J.M."/>
            <person name="Sanchez-Garcia M."/>
            <person name="Camarero S."/>
            <person name="Miyauchi S."/>
            <person name="Serrano A."/>
            <person name="Linde D."/>
            <person name="Babiker R."/>
            <person name="Drula E."/>
            <person name="Ayuso-Fernandez I."/>
            <person name="Pacheco R."/>
            <person name="Padilla G."/>
            <person name="Ferreira P."/>
            <person name="Barriuso J."/>
            <person name="Kellner H."/>
            <person name="Castanera R."/>
            <person name="Alfaro M."/>
            <person name="Ramirez L."/>
            <person name="Pisabarro A.G."/>
            <person name="Kuo A."/>
            <person name="Tritt A."/>
            <person name="Lipzen A."/>
            <person name="He G."/>
            <person name="Yan M."/>
            <person name="Ng V."/>
            <person name="Cullen D."/>
            <person name="Martin F."/>
            <person name="Rosso M.-N."/>
            <person name="Henrissat B."/>
            <person name="Hibbett D."/>
            <person name="Martinez A.T."/>
            <person name="Grigoriev I.V."/>
        </authorList>
    </citation>
    <scope>NUCLEOTIDE SEQUENCE</scope>
    <source>
        <strain evidence="1">AH 44721</strain>
    </source>
</reference>
<proteinExistence type="predicted"/>
<gene>
    <name evidence="1" type="ORF">CPB84DRAFT_1778129</name>
</gene>
<organism evidence="1 2">
    <name type="scientific">Gymnopilus junonius</name>
    <name type="common">Spectacular rustgill mushroom</name>
    <name type="synonym">Gymnopilus spectabilis subsp. junonius</name>
    <dbReference type="NCBI Taxonomy" id="109634"/>
    <lineage>
        <taxon>Eukaryota</taxon>
        <taxon>Fungi</taxon>
        <taxon>Dikarya</taxon>
        <taxon>Basidiomycota</taxon>
        <taxon>Agaricomycotina</taxon>
        <taxon>Agaricomycetes</taxon>
        <taxon>Agaricomycetidae</taxon>
        <taxon>Agaricales</taxon>
        <taxon>Agaricineae</taxon>
        <taxon>Hymenogastraceae</taxon>
        <taxon>Gymnopilus</taxon>
    </lineage>
</organism>
<dbReference type="AlphaFoldDB" id="A0A9P5NLF0"/>
<evidence type="ECO:0000313" key="2">
    <source>
        <dbReference type="Proteomes" id="UP000724874"/>
    </source>
</evidence>
<dbReference type="EMBL" id="JADNYJ010000043">
    <property type="protein sequence ID" value="KAF8901206.1"/>
    <property type="molecule type" value="Genomic_DNA"/>
</dbReference>
<accession>A0A9P5NLF0</accession>
<dbReference type="Proteomes" id="UP000724874">
    <property type="component" value="Unassembled WGS sequence"/>
</dbReference>
<keyword evidence="2" id="KW-1185">Reference proteome</keyword>
<protein>
    <submittedName>
        <fullName evidence="1">Uncharacterized protein</fullName>
    </submittedName>
</protein>
<name>A0A9P5NLF0_GYMJU</name>
<evidence type="ECO:0000313" key="1">
    <source>
        <dbReference type="EMBL" id="KAF8901206.1"/>
    </source>
</evidence>
<dbReference type="OrthoDB" id="3271023at2759"/>
<sequence>MQTGEMITHLHVMHDYRLVECSLLHEHTPNCFELPQNGFLTTTDAEMNSERLGEPMPSTTSETGADKISALTSGSSTDVASVDLSTEAGPLSSPLSKKIRLCMADFAKANSRIPDIEKVTDFLIEEKVDSDDCGEVGVTDVFNGANVRWSLKQVVAWRNFYKSWFSKH</sequence>